<keyword evidence="4 5" id="KW-0539">Nucleus</keyword>
<comment type="caution">
    <text evidence="8">The sequence shown here is derived from an EMBL/GenBank/DDBJ whole genome shotgun (WGS) entry which is preliminary data.</text>
</comment>
<evidence type="ECO:0000256" key="4">
    <source>
        <dbReference type="ARBA" id="ARBA00023242"/>
    </source>
</evidence>
<evidence type="ECO:0000259" key="6">
    <source>
        <dbReference type="Pfam" id="PF05916"/>
    </source>
</evidence>
<protein>
    <recommendedName>
        <fullName evidence="5">DNA replication complex GINS protein PSF2</fullName>
    </recommendedName>
</protein>
<dbReference type="InterPro" id="IPR007257">
    <property type="entry name" value="GINS_Psf2"/>
</dbReference>
<dbReference type="PIRSF" id="PIRSF028998">
    <property type="entry name" value="GINS_Psf2_subgr"/>
    <property type="match status" value="1"/>
</dbReference>
<dbReference type="InterPro" id="IPR021151">
    <property type="entry name" value="GINS_A"/>
</dbReference>
<sequence>MAGQSDPHISLFSAEEVEFMAEDELIEIVPNLRMDPLNFICGDFGPFLPQIATQVPFWLAVALKKRGKCAIRPPQWMSVGESPSSSPFFDMVLERERESQGAFQVLPFHYVEISRLLFDHARDDIPDMYMVRSLIEDIRDVRIHKVETSLEKFSGTSAVKIPNLSAMEVNIIRPFVGRALQAFYKHDNPEKIPDVDRPSSAQTRVANNEPRVCSSATEEITNHFQPAYDEGTSVLLETLFGESYLVPFSL</sequence>
<dbReference type="InterPro" id="IPR036224">
    <property type="entry name" value="GINS_bundle-like_dom_sf"/>
</dbReference>
<dbReference type="PANTHER" id="PTHR12772:SF0">
    <property type="entry name" value="DNA REPLICATION COMPLEX GINS PROTEIN PSF2"/>
    <property type="match status" value="1"/>
</dbReference>
<evidence type="ECO:0000313" key="9">
    <source>
        <dbReference type="Proteomes" id="UP001396334"/>
    </source>
</evidence>
<evidence type="ECO:0000256" key="2">
    <source>
        <dbReference type="ARBA" id="ARBA00010565"/>
    </source>
</evidence>
<keyword evidence="3 5" id="KW-0235">DNA replication</keyword>
<keyword evidence="9" id="KW-1185">Reference proteome</keyword>
<dbReference type="Pfam" id="PF05916">
    <property type="entry name" value="Sld5"/>
    <property type="match status" value="1"/>
</dbReference>
<evidence type="ECO:0000313" key="8">
    <source>
        <dbReference type="EMBL" id="KAK8999460.1"/>
    </source>
</evidence>
<reference evidence="8 9" key="1">
    <citation type="journal article" date="2024" name="G3 (Bethesda)">
        <title>Genome assembly of Hibiscus sabdariffa L. provides insights into metabolisms of medicinal natural products.</title>
        <authorList>
            <person name="Kim T."/>
        </authorList>
    </citation>
    <scope>NUCLEOTIDE SEQUENCE [LARGE SCALE GENOMIC DNA]</scope>
    <source>
        <strain evidence="8">TK-2024</strain>
        <tissue evidence="8">Old leaves</tissue>
    </source>
</reference>
<feature type="domain" description="GINS subunit" evidence="6">
    <location>
        <begin position="96"/>
        <end position="176"/>
    </location>
</feature>
<evidence type="ECO:0000256" key="3">
    <source>
        <dbReference type="ARBA" id="ARBA00022705"/>
    </source>
</evidence>
<feature type="domain" description="DNA replication complex GINS protein PSF2 N-terminal" evidence="7">
    <location>
        <begin position="14"/>
        <end position="71"/>
    </location>
</feature>
<dbReference type="Gene3D" id="1.20.58.1020">
    <property type="match status" value="1"/>
</dbReference>
<dbReference type="Proteomes" id="UP001396334">
    <property type="component" value="Unassembled WGS sequence"/>
</dbReference>
<evidence type="ECO:0000259" key="7">
    <source>
        <dbReference type="Pfam" id="PF25005"/>
    </source>
</evidence>
<evidence type="ECO:0000256" key="1">
    <source>
        <dbReference type="ARBA" id="ARBA00004123"/>
    </source>
</evidence>
<dbReference type="CDD" id="cd21694">
    <property type="entry name" value="GINS_B_Psf2"/>
    <property type="match status" value="1"/>
</dbReference>
<accession>A0ABR2QFJ7</accession>
<evidence type="ECO:0000256" key="5">
    <source>
        <dbReference type="PIRNR" id="PIRNR028998"/>
    </source>
</evidence>
<name>A0ABR2QFJ7_9ROSI</name>
<dbReference type="SUPFAM" id="SSF160059">
    <property type="entry name" value="PriA/YqbF domain"/>
    <property type="match status" value="1"/>
</dbReference>
<comment type="subunit">
    <text evidence="5">Component of the GINS complex.</text>
</comment>
<dbReference type="EMBL" id="JBBPBN010000040">
    <property type="protein sequence ID" value="KAK8999460.1"/>
    <property type="molecule type" value="Genomic_DNA"/>
</dbReference>
<dbReference type="Gene3D" id="3.40.5.50">
    <property type="match status" value="1"/>
</dbReference>
<dbReference type="InterPro" id="IPR056784">
    <property type="entry name" value="PSF2_N"/>
</dbReference>
<dbReference type="SUPFAM" id="SSF158573">
    <property type="entry name" value="GINS helical bundle-like"/>
    <property type="match status" value="1"/>
</dbReference>
<comment type="subcellular location">
    <subcellularLocation>
        <location evidence="1 5">Nucleus</location>
    </subcellularLocation>
</comment>
<organism evidence="8 9">
    <name type="scientific">Hibiscus sabdariffa</name>
    <name type="common">roselle</name>
    <dbReference type="NCBI Taxonomy" id="183260"/>
    <lineage>
        <taxon>Eukaryota</taxon>
        <taxon>Viridiplantae</taxon>
        <taxon>Streptophyta</taxon>
        <taxon>Embryophyta</taxon>
        <taxon>Tracheophyta</taxon>
        <taxon>Spermatophyta</taxon>
        <taxon>Magnoliopsida</taxon>
        <taxon>eudicotyledons</taxon>
        <taxon>Gunneridae</taxon>
        <taxon>Pentapetalae</taxon>
        <taxon>rosids</taxon>
        <taxon>malvids</taxon>
        <taxon>Malvales</taxon>
        <taxon>Malvaceae</taxon>
        <taxon>Malvoideae</taxon>
        <taxon>Hibiscus</taxon>
    </lineage>
</organism>
<dbReference type="PANTHER" id="PTHR12772">
    <property type="entry name" value="DNA REPLICATION COMPLEX GINS PROTEIN PSF2"/>
    <property type="match status" value="1"/>
</dbReference>
<dbReference type="Pfam" id="PF25005">
    <property type="entry name" value="PSF2_N"/>
    <property type="match status" value="1"/>
</dbReference>
<proteinExistence type="inferred from homology"/>
<comment type="similarity">
    <text evidence="2 5">Belongs to the GINS2/PSF2 family.</text>
</comment>
<gene>
    <name evidence="8" type="ORF">V6N11_070625</name>
</gene>
<dbReference type="CDD" id="cd11712">
    <property type="entry name" value="GINS_A_psf2"/>
    <property type="match status" value="1"/>
</dbReference>